<dbReference type="RefSeq" id="WP_104003364.1">
    <property type="nucleotide sequence ID" value="NZ_FNVQ01000002.1"/>
</dbReference>
<evidence type="ECO:0000256" key="7">
    <source>
        <dbReference type="SAM" id="SignalP"/>
    </source>
</evidence>
<feature type="signal peptide" evidence="7">
    <location>
        <begin position="1"/>
        <end position="27"/>
    </location>
</feature>
<feature type="chain" id="PRO_5009293186" evidence="7">
    <location>
        <begin position="28"/>
        <end position="134"/>
    </location>
</feature>
<dbReference type="Pfam" id="PF00034">
    <property type="entry name" value="Cytochrom_C"/>
    <property type="match status" value="1"/>
</dbReference>
<dbReference type="GO" id="GO:0020037">
    <property type="term" value="F:heme binding"/>
    <property type="evidence" value="ECO:0007669"/>
    <property type="project" value="InterPro"/>
</dbReference>
<feature type="domain" description="Cytochrome c" evidence="8">
    <location>
        <begin position="35"/>
        <end position="134"/>
    </location>
</feature>
<dbReference type="Gene3D" id="1.10.760.10">
    <property type="entry name" value="Cytochrome c-like domain"/>
    <property type="match status" value="1"/>
</dbReference>
<dbReference type="PROSITE" id="PS51007">
    <property type="entry name" value="CYTC"/>
    <property type="match status" value="1"/>
</dbReference>
<dbReference type="InterPro" id="IPR002327">
    <property type="entry name" value="Cyt_c_1A/1B"/>
</dbReference>
<keyword evidence="5 6" id="KW-0408">Iron</keyword>
<evidence type="ECO:0000256" key="2">
    <source>
        <dbReference type="ARBA" id="ARBA00022617"/>
    </source>
</evidence>
<dbReference type="PRINTS" id="PR00604">
    <property type="entry name" value="CYTCHRMECIAB"/>
</dbReference>
<name>A0A1H6AWK0_9GAMM</name>
<evidence type="ECO:0000256" key="6">
    <source>
        <dbReference type="PROSITE-ProRule" id="PRU00433"/>
    </source>
</evidence>
<dbReference type="PANTHER" id="PTHR11961">
    <property type="entry name" value="CYTOCHROME C"/>
    <property type="match status" value="1"/>
</dbReference>
<evidence type="ECO:0000256" key="5">
    <source>
        <dbReference type="ARBA" id="ARBA00023004"/>
    </source>
</evidence>
<dbReference type="GO" id="GO:0046872">
    <property type="term" value="F:metal ion binding"/>
    <property type="evidence" value="ECO:0007669"/>
    <property type="project" value="UniProtKB-KW"/>
</dbReference>
<dbReference type="InterPro" id="IPR009056">
    <property type="entry name" value="Cyt_c-like_dom"/>
</dbReference>
<dbReference type="GO" id="GO:0009055">
    <property type="term" value="F:electron transfer activity"/>
    <property type="evidence" value="ECO:0007669"/>
    <property type="project" value="InterPro"/>
</dbReference>
<proteinExistence type="predicted"/>
<dbReference type="OrthoDB" id="9805828at2"/>
<dbReference type="InterPro" id="IPR036909">
    <property type="entry name" value="Cyt_c-like_dom_sf"/>
</dbReference>
<protein>
    <submittedName>
        <fullName evidence="9">Cytochrome c</fullName>
    </submittedName>
</protein>
<evidence type="ECO:0000259" key="8">
    <source>
        <dbReference type="PROSITE" id="PS51007"/>
    </source>
</evidence>
<evidence type="ECO:0000256" key="3">
    <source>
        <dbReference type="ARBA" id="ARBA00022723"/>
    </source>
</evidence>
<evidence type="ECO:0000256" key="1">
    <source>
        <dbReference type="ARBA" id="ARBA00022448"/>
    </source>
</evidence>
<reference evidence="9 10" key="1">
    <citation type="submission" date="2016-10" db="EMBL/GenBank/DDBJ databases">
        <authorList>
            <person name="de Groot N.N."/>
        </authorList>
    </citation>
    <scope>NUCLEOTIDE SEQUENCE [LARGE SCALE GENOMIC DNA]</scope>
    <source>
        <strain evidence="9 10">DSM 22012</strain>
    </source>
</reference>
<keyword evidence="1" id="KW-0813">Transport</keyword>
<dbReference type="Proteomes" id="UP000236745">
    <property type="component" value="Unassembled WGS sequence"/>
</dbReference>
<evidence type="ECO:0000313" key="9">
    <source>
        <dbReference type="EMBL" id="SEG53003.1"/>
    </source>
</evidence>
<keyword evidence="2 6" id="KW-0349">Heme</keyword>
<dbReference type="AlphaFoldDB" id="A0A1H6AWK0"/>
<dbReference type="SUPFAM" id="SSF46626">
    <property type="entry name" value="Cytochrome c"/>
    <property type="match status" value="1"/>
</dbReference>
<gene>
    <name evidence="9" type="ORF">SAMN05444390_102263</name>
</gene>
<keyword evidence="7" id="KW-0732">Signal</keyword>
<accession>A0A1H6AWK0</accession>
<dbReference type="EMBL" id="FNVQ01000002">
    <property type="protein sequence ID" value="SEG53003.1"/>
    <property type="molecule type" value="Genomic_DNA"/>
</dbReference>
<evidence type="ECO:0000313" key="10">
    <source>
        <dbReference type="Proteomes" id="UP000236745"/>
    </source>
</evidence>
<sequence length="134" mass="14349">MNNRWIAALSPSALVALTALVASPALYAEGSDQEAMAAAGAAVFHQCEACHTLDPAKNGFGPNLHGVVGREAGTVPRFAYSDALKNSGLTWNEENLRKWVADNEALVPGTRMRHVSVTDPVEQDYLIAFLKSLN</sequence>
<organism evidence="9 10">
    <name type="scientific">Marinobacterium lutimaris</name>
    <dbReference type="NCBI Taxonomy" id="568106"/>
    <lineage>
        <taxon>Bacteria</taxon>
        <taxon>Pseudomonadati</taxon>
        <taxon>Pseudomonadota</taxon>
        <taxon>Gammaproteobacteria</taxon>
        <taxon>Oceanospirillales</taxon>
        <taxon>Oceanospirillaceae</taxon>
        <taxon>Marinobacterium</taxon>
    </lineage>
</organism>
<keyword evidence="4" id="KW-0249">Electron transport</keyword>
<keyword evidence="10" id="KW-1185">Reference proteome</keyword>
<evidence type="ECO:0000256" key="4">
    <source>
        <dbReference type="ARBA" id="ARBA00022982"/>
    </source>
</evidence>
<keyword evidence="3 6" id="KW-0479">Metal-binding</keyword>